<organism evidence="1 2">
    <name type="scientific">Allacma fusca</name>
    <dbReference type="NCBI Taxonomy" id="39272"/>
    <lineage>
        <taxon>Eukaryota</taxon>
        <taxon>Metazoa</taxon>
        <taxon>Ecdysozoa</taxon>
        <taxon>Arthropoda</taxon>
        <taxon>Hexapoda</taxon>
        <taxon>Collembola</taxon>
        <taxon>Symphypleona</taxon>
        <taxon>Sminthuridae</taxon>
        <taxon>Allacma</taxon>
    </lineage>
</organism>
<sequence length="76" mass="8602">MITERTGNPLCVPAQHCNCEADMLIVITIKKKFLIASIYRQRDLNLKMEANYTFVTCKGSQHVFNAVGTQYYSVGN</sequence>
<accession>A0A8J2KTA4</accession>
<dbReference type="EMBL" id="CAJVCH010450500">
    <property type="protein sequence ID" value="CAG7819456.1"/>
    <property type="molecule type" value="Genomic_DNA"/>
</dbReference>
<dbReference type="Proteomes" id="UP000708208">
    <property type="component" value="Unassembled WGS sequence"/>
</dbReference>
<keyword evidence="2" id="KW-1185">Reference proteome</keyword>
<proteinExistence type="predicted"/>
<reference evidence="1" key="1">
    <citation type="submission" date="2021-06" db="EMBL/GenBank/DDBJ databases">
        <authorList>
            <person name="Hodson N. C."/>
            <person name="Mongue J. A."/>
            <person name="Jaron S. K."/>
        </authorList>
    </citation>
    <scope>NUCLEOTIDE SEQUENCE</scope>
</reference>
<comment type="caution">
    <text evidence="1">The sequence shown here is derived from an EMBL/GenBank/DDBJ whole genome shotgun (WGS) entry which is preliminary data.</text>
</comment>
<evidence type="ECO:0000313" key="1">
    <source>
        <dbReference type="EMBL" id="CAG7819456.1"/>
    </source>
</evidence>
<gene>
    <name evidence="1" type="ORF">AFUS01_LOCUS29902</name>
</gene>
<protein>
    <submittedName>
        <fullName evidence="1">Uncharacterized protein</fullName>
    </submittedName>
</protein>
<evidence type="ECO:0000313" key="2">
    <source>
        <dbReference type="Proteomes" id="UP000708208"/>
    </source>
</evidence>
<dbReference type="AlphaFoldDB" id="A0A8J2KTA4"/>
<name>A0A8J2KTA4_9HEXA</name>